<evidence type="ECO:0008006" key="3">
    <source>
        <dbReference type="Google" id="ProtNLM"/>
    </source>
</evidence>
<evidence type="ECO:0000313" key="1">
    <source>
        <dbReference type="EMBL" id="AMQ86693.1"/>
    </source>
</evidence>
<dbReference type="Gene3D" id="2.80.10.50">
    <property type="match status" value="3"/>
</dbReference>
<dbReference type="Pfam" id="PF17164">
    <property type="entry name" value="DUF5122"/>
    <property type="match status" value="3"/>
</dbReference>
<dbReference type="EMBL" id="CP014205">
    <property type="protein sequence ID" value="AMQ86693.1"/>
    <property type="molecule type" value="Genomic_DNA"/>
</dbReference>
<organism evidence="1 2">
    <name type="scientific">Pseudomonas glycinae</name>
    <dbReference type="NCBI Taxonomy" id="1785145"/>
    <lineage>
        <taxon>Bacteria</taxon>
        <taxon>Pseudomonadati</taxon>
        <taxon>Pseudomonadota</taxon>
        <taxon>Gammaproteobacteria</taxon>
        <taxon>Pseudomonadales</taxon>
        <taxon>Pseudomonadaceae</taxon>
        <taxon>Pseudomonas</taxon>
    </lineage>
</organism>
<dbReference type="InterPro" id="IPR013431">
    <property type="entry name" value="Delta_60_rpt"/>
</dbReference>
<sequence>MNAIASTVSFDPTFANKGVLRFNIPNATHATATAVAIAPSGAIYVAGGVYDQDFDKFWITRLNAEGTIDQRFGKNGFVIDIFGPNEVSYPNSLSILSNGDIVLIGTTGLKHTALARYLESGSPNLSFGNNGKVILDTRPDQPDTPRRFATVQSRADRNAPHCVEMADGKIVITSLYIFSFPSHSASMIYRLNPNGSPDPTFAGTGHVAVQHPDYEQQTTNIGLVVPQKDGKLLAAGIVTGGPNPRCTVFVRYLSDGSRDISFGNDGYKLVPAPNYLFYRRLQRSDDGVVAIGTTLQAPFTGYLEAWRSDGSHDPEFNGGKPLLTSLNDQMTLFTDGFIDDDEKLMIAGVVLDSNEQPDTVLARFNPDGTLDKTLDNKGWALLPIGSDFNMPNALIPQADGKLLVAGEEGWGAFISRLMVG</sequence>
<dbReference type="SUPFAM" id="SSF101898">
    <property type="entry name" value="NHL repeat"/>
    <property type="match status" value="1"/>
</dbReference>
<gene>
    <name evidence="1" type="ORF">AWU82_26260</name>
</gene>
<protein>
    <recommendedName>
        <fullName evidence="3">Delta-60 repeat domain-containing protein</fullName>
    </recommendedName>
</protein>
<proteinExistence type="predicted"/>
<accession>A0ABM5ZTL1</accession>
<dbReference type="SUPFAM" id="SSF63829">
    <property type="entry name" value="Calcium-dependent phosphotriesterase"/>
    <property type="match status" value="1"/>
</dbReference>
<reference evidence="1" key="1">
    <citation type="submission" date="2017-12" db="EMBL/GenBank/DDBJ databases">
        <title>Pseudomonas sp. MS586 complete sequence.</title>
        <authorList>
            <person name="Lu S."/>
            <person name="Deng P."/>
        </authorList>
    </citation>
    <scope>NUCLEOTIDE SEQUENCE</scope>
    <source>
        <strain evidence="1">MS586</strain>
    </source>
</reference>
<keyword evidence="2" id="KW-1185">Reference proteome</keyword>
<name>A0ABM5ZTL1_9PSED</name>
<dbReference type="RefSeq" id="WP_064383782.1">
    <property type="nucleotide sequence ID" value="NZ_BQIG01000018.1"/>
</dbReference>
<dbReference type="Proteomes" id="UP000075187">
    <property type="component" value="Chromosome"/>
</dbReference>
<evidence type="ECO:0000313" key="2">
    <source>
        <dbReference type="Proteomes" id="UP000075187"/>
    </source>
</evidence>
<dbReference type="NCBIfam" id="TIGR02608">
    <property type="entry name" value="delta_60_rpt"/>
    <property type="match status" value="5"/>
</dbReference>